<evidence type="ECO:0000313" key="2">
    <source>
        <dbReference type="Proteomes" id="UP000076512"/>
    </source>
</evidence>
<protein>
    <recommendedName>
        <fullName evidence="3">DUF3168 domain-containing protein</fullName>
    </recommendedName>
</protein>
<evidence type="ECO:0008006" key="3">
    <source>
        <dbReference type="Google" id="ProtNLM"/>
    </source>
</evidence>
<dbReference type="Proteomes" id="UP000076512">
    <property type="component" value="Unassembled WGS sequence"/>
</dbReference>
<name>A0A164PH16_9NOCA</name>
<sequence length="144" mass="15414">MPELVEFPAVETVVVAYLTARLAARGDPARIATAVPDPRPSRLVRVTAAGGGNDRLVLAARMVIVECWDTREPAAVELAELAHAILLAAARDPAEPRFRAVTTVGAPVNHEDPDTRCPRYQFTVSVDLRGTLFQPGPTAPEAPL</sequence>
<dbReference type="RefSeq" id="WP_067583157.1">
    <property type="nucleotide sequence ID" value="NZ_KV411303.1"/>
</dbReference>
<dbReference type="EMBL" id="LWGR01000003">
    <property type="protein sequence ID" value="KZM75560.1"/>
    <property type="molecule type" value="Genomic_DNA"/>
</dbReference>
<gene>
    <name evidence="1" type="ORF">AWN90_19480</name>
</gene>
<accession>A0A164PH16</accession>
<dbReference type="AlphaFoldDB" id="A0A164PH16"/>
<organism evidence="1 2">
    <name type="scientific">Nocardia terpenica</name>
    <dbReference type="NCBI Taxonomy" id="455432"/>
    <lineage>
        <taxon>Bacteria</taxon>
        <taxon>Bacillati</taxon>
        <taxon>Actinomycetota</taxon>
        <taxon>Actinomycetes</taxon>
        <taxon>Mycobacteriales</taxon>
        <taxon>Nocardiaceae</taxon>
        <taxon>Nocardia</taxon>
    </lineage>
</organism>
<dbReference type="STRING" id="455432.AWN90_19480"/>
<evidence type="ECO:0000313" key="1">
    <source>
        <dbReference type="EMBL" id="KZM75560.1"/>
    </source>
</evidence>
<keyword evidence="2" id="KW-1185">Reference proteome</keyword>
<comment type="caution">
    <text evidence="1">The sequence shown here is derived from an EMBL/GenBank/DDBJ whole genome shotgun (WGS) entry which is preliminary data.</text>
</comment>
<reference evidence="1 2" key="1">
    <citation type="submission" date="2016-04" db="EMBL/GenBank/DDBJ databases">
        <authorList>
            <person name="Evans L.H."/>
            <person name="Alamgir A."/>
            <person name="Owens N."/>
            <person name="Weber N.D."/>
            <person name="Virtaneva K."/>
            <person name="Barbian K."/>
            <person name="Babar A."/>
            <person name="Rosenke K."/>
        </authorList>
    </citation>
    <scope>NUCLEOTIDE SEQUENCE [LARGE SCALE GENOMIC DNA]</scope>
    <source>
        <strain evidence="1 2">IFM 0406</strain>
    </source>
</reference>
<dbReference type="OrthoDB" id="4554443at2"/>
<proteinExistence type="predicted"/>